<accession>E9D547</accession>
<dbReference type="Proteomes" id="UP000002497">
    <property type="component" value="Unassembled WGS sequence"/>
</dbReference>
<dbReference type="EMBL" id="GL636492">
    <property type="protein sequence ID" value="EFW18629.1"/>
    <property type="molecule type" value="Genomic_DNA"/>
</dbReference>
<dbReference type="HOGENOM" id="CLU_969797_0_0_1"/>
<evidence type="ECO:0000256" key="1">
    <source>
        <dbReference type="SAM" id="MobiDB-lite"/>
    </source>
</evidence>
<dbReference type="Gene3D" id="1.10.510.10">
    <property type="entry name" value="Transferase(Phosphotransferase) domain 1"/>
    <property type="match status" value="1"/>
</dbReference>
<feature type="compositionally biased region" description="Polar residues" evidence="1">
    <location>
        <begin position="96"/>
        <end position="111"/>
    </location>
</feature>
<gene>
    <name evidence="2" type="ORF">CPSG_05315</name>
</gene>
<dbReference type="Gene3D" id="3.30.200.20">
    <property type="entry name" value="Phosphorylase Kinase, domain 1"/>
    <property type="match status" value="1"/>
</dbReference>
<proteinExistence type="predicted"/>
<evidence type="ECO:0000313" key="2">
    <source>
        <dbReference type="EMBL" id="EFW18629.1"/>
    </source>
</evidence>
<name>E9D547_COCPS</name>
<protein>
    <submittedName>
        <fullName evidence="2">Uncharacterized protein</fullName>
    </submittedName>
</protein>
<evidence type="ECO:0000313" key="3">
    <source>
        <dbReference type="Proteomes" id="UP000002497"/>
    </source>
</evidence>
<dbReference type="VEuPathDB" id="FungiDB:CPSG_05315"/>
<keyword evidence="3" id="KW-1185">Reference proteome</keyword>
<sequence length="287" mass="31865">MCTKLSCLSSTSDLFCYNTNLVFSLVYAFPHPSYQRDSGHKARIQCEEAAALRVLVPEGQVKHVKGHEGSVILIGEKIPSPSCKPSKSPCQDLRTEFSTPPTPATSYQSNEFKPETLPSKCKGNNDLRKLDSGRYLTVWLVQNTKERNFRALKTLSTECYRGLKNTYNCEILEHLQDADPSHPGYTYISTLVDSFEHHIPMTLIGLAVGQACSSMSTLPRSATGAAAHDTKQAPWNTWALRLYSMWTTPIVMILSLSYILQPLNTMLMVAESSISFSEMIMTLGSGN</sequence>
<feature type="region of interest" description="Disordered" evidence="1">
    <location>
        <begin position="82"/>
        <end position="111"/>
    </location>
</feature>
<dbReference type="AlphaFoldDB" id="E9D547"/>
<reference evidence="3" key="1">
    <citation type="journal article" date="2010" name="Genome Res.">
        <title>Population genomic sequencing of Coccidioides fungi reveals recent hybridization and transposon control.</title>
        <authorList>
            <person name="Neafsey D.E."/>
            <person name="Barker B.M."/>
            <person name="Sharpton T.J."/>
            <person name="Stajich J.E."/>
            <person name="Park D.J."/>
            <person name="Whiston E."/>
            <person name="Hung C.-Y."/>
            <person name="McMahan C."/>
            <person name="White J."/>
            <person name="Sykes S."/>
            <person name="Heiman D."/>
            <person name="Young S."/>
            <person name="Zeng Q."/>
            <person name="Abouelleil A."/>
            <person name="Aftuck L."/>
            <person name="Bessette D."/>
            <person name="Brown A."/>
            <person name="FitzGerald M."/>
            <person name="Lui A."/>
            <person name="Macdonald J.P."/>
            <person name="Priest M."/>
            <person name="Orbach M.J."/>
            <person name="Galgiani J.N."/>
            <person name="Kirkland T.N."/>
            <person name="Cole G.T."/>
            <person name="Birren B.W."/>
            <person name="Henn M.R."/>
            <person name="Taylor J.W."/>
            <person name="Rounsley S.D."/>
        </authorList>
    </citation>
    <scope>NUCLEOTIDE SEQUENCE [LARGE SCALE GENOMIC DNA]</scope>
    <source>
        <strain evidence="3">RMSCC 757 / Silveira</strain>
    </source>
</reference>
<organism evidence="3">
    <name type="scientific">Coccidioides posadasii (strain RMSCC 757 / Silveira)</name>
    <name type="common">Valley fever fungus</name>
    <dbReference type="NCBI Taxonomy" id="443226"/>
    <lineage>
        <taxon>Eukaryota</taxon>
        <taxon>Fungi</taxon>
        <taxon>Dikarya</taxon>
        <taxon>Ascomycota</taxon>
        <taxon>Pezizomycotina</taxon>
        <taxon>Eurotiomycetes</taxon>
        <taxon>Eurotiomycetidae</taxon>
        <taxon>Onygenales</taxon>
        <taxon>Onygenaceae</taxon>
        <taxon>Coccidioides</taxon>
    </lineage>
</organism>
<dbReference type="STRING" id="443226.E9D547"/>
<reference evidence="3" key="2">
    <citation type="submission" date="2010-03" db="EMBL/GenBank/DDBJ databases">
        <title>The genome sequence of Coccidioides posadasii strain Silveira.</title>
        <authorList>
            <consortium name="The Broad Institute Genome Sequencing Center for Infectious Disease"/>
            <person name="Neafsey D."/>
            <person name="Orbach M."/>
            <person name="Henn M.R."/>
            <person name="Cole G.T."/>
            <person name="Galgiani J."/>
            <person name="Gardner M.J."/>
            <person name="Kirkland T.N."/>
            <person name="Taylor J.W."/>
            <person name="Young S.K."/>
            <person name="Zeng Q."/>
            <person name="Koehrsen M."/>
            <person name="Alvarado L."/>
            <person name="Berlin A."/>
            <person name="Borenstein D."/>
            <person name="Chapman S.B."/>
            <person name="Chen Z."/>
            <person name="Engels R."/>
            <person name="Freedman E."/>
            <person name="Gellesch M."/>
            <person name="Goldberg J."/>
            <person name="Griggs A."/>
            <person name="Gujja S."/>
            <person name="Heilman E."/>
            <person name="Heiman D."/>
            <person name="Howarth C."/>
            <person name="Jen D."/>
            <person name="Larson L."/>
            <person name="Mehta T."/>
            <person name="Neiman D."/>
            <person name="Park D."/>
            <person name="Pearson M."/>
            <person name="Richards J."/>
            <person name="Roberts A."/>
            <person name="Saif S."/>
            <person name="Shea T."/>
            <person name="Shenoy N."/>
            <person name="Sisk P."/>
            <person name="Stolte C."/>
            <person name="Sykes S."/>
            <person name="Walk T."/>
            <person name="White J."/>
            <person name="Yandava C."/>
            <person name="Haas B."/>
            <person name="Nusbaum C."/>
            <person name="Birren B."/>
        </authorList>
    </citation>
    <scope>NUCLEOTIDE SEQUENCE [LARGE SCALE GENOMIC DNA]</scope>
    <source>
        <strain evidence="3">RMSCC 757 / Silveira</strain>
    </source>
</reference>